<comment type="caution">
    <text evidence="4">The sequence shown here is derived from an EMBL/GenBank/DDBJ whole genome shotgun (WGS) entry which is preliminary data.</text>
</comment>
<keyword evidence="5" id="KW-1185">Reference proteome</keyword>
<dbReference type="PANTHER" id="PTHR27005:SF522">
    <property type="entry name" value="NON-FUNCTIONAL PSEUDOKINASE ZED1-LIKE"/>
    <property type="match status" value="1"/>
</dbReference>
<dbReference type="Proteomes" id="UP001187192">
    <property type="component" value="Unassembled WGS sequence"/>
</dbReference>
<accession>A0AA87ZPZ2</accession>
<dbReference type="InterPro" id="IPR011009">
    <property type="entry name" value="Kinase-like_dom_sf"/>
</dbReference>
<dbReference type="Gene3D" id="1.10.510.10">
    <property type="entry name" value="Transferase(Phosphotransferase) domain 1"/>
    <property type="match status" value="1"/>
</dbReference>
<evidence type="ECO:0000313" key="4">
    <source>
        <dbReference type="EMBL" id="GMN36315.1"/>
    </source>
</evidence>
<feature type="domain" description="Protein kinase" evidence="3">
    <location>
        <begin position="41"/>
        <end position="462"/>
    </location>
</feature>
<dbReference type="GO" id="GO:0004674">
    <property type="term" value="F:protein serine/threonine kinase activity"/>
    <property type="evidence" value="ECO:0007669"/>
    <property type="project" value="TreeGrafter"/>
</dbReference>
<dbReference type="PROSITE" id="PS50011">
    <property type="entry name" value="PROTEIN_KINASE_DOM"/>
    <property type="match status" value="1"/>
</dbReference>
<keyword evidence="2" id="KW-0067">ATP-binding</keyword>
<dbReference type="GO" id="GO:0005524">
    <property type="term" value="F:ATP binding"/>
    <property type="evidence" value="ECO:0007669"/>
    <property type="project" value="UniProtKB-KW"/>
</dbReference>
<protein>
    <recommendedName>
        <fullName evidence="3">Protein kinase domain-containing protein</fullName>
    </recommendedName>
</protein>
<gene>
    <name evidence="4" type="ORF">TIFTF001_005911</name>
</gene>
<dbReference type="InterPro" id="IPR000719">
    <property type="entry name" value="Prot_kinase_dom"/>
</dbReference>
<dbReference type="InterPro" id="IPR045274">
    <property type="entry name" value="WAK-like"/>
</dbReference>
<sequence length="525" mass="60130">MLTFRKKDDKKETFFLKNGGAVLEQLIRCFNGDCNPIRSFSTQELRKATNNFEWVMHEDDNYSMYEGIHENREISVKKFKPDKDDEVLGRIANEAAIASRMSNHKNVLKLVGCCLETELPLLVYEFPTMGSLENHIYVSENNQLPWEDKLKIAIGLANAVAYLHHGLSKTIIHRDIKPTSIFLDQNLVAKLFDFQDALQIPEGEAHIDAEVVGTFRFVAPEIAEKGRYVERSDSDLTTIVDDGPKFDRLTSSDGRYTEKSDVYSFGVLLLEILTGKRLNNFIFCHSGISRDFIIWHSGISHERISSFSSLESCISSSSGQLREFYTEMLQERFDISLQEGENREQECSSVQSDEIIQEEGENREQECSSVQSDEIIQEHCDGYAQEENRMPINSNFQIQEMYASIFKEYSKIHPQEENGAQKMEYVKLVQRCLKENPDDRPNMIECFTFKWNNGLCPCHPLLQPPSHRNCHKALFTERRCSLYGSTAPVVGFRALAVSSALLLFGFTGISVDNHVLKLQEIREVH</sequence>
<dbReference type="Pfam" id="PF00069">
    <property type="entry name" value="Pkinase"/>
    <property type="match status" value="1"/>
</dbReference>
<evidence type="ECO:0000256" key="1">
    <source>
        <dbReference type="ARBA" id="ARBA00022741"/>
    </source>
</evidence>
<evidence type="ECO:0000256" key="2">
    <source>
        <dbReference type="ARBA" id="ARBA00022840"/>
    </source>
</evidence>
<dbReference type="GO" id="GO:0005886">
    <property type="term" value="C:plasma membrane"/>
    <property type="evidence" value="ECO:0007669"/>
    <property type="project" value="TreeGrafter"/>
</dbReference>
<reference evidence="4" key="1">
    <citation type="submission" date="2023-07" db="EMBL/GenBank/DDBJ databases">
        <title>draft genome sequence of fig (Ficus carica).</title>
        <authorList>
            <person name="Takahashi T."/>
            <person name="Nishimura K."/>
        </authorList>
    </citation>
    <scope>NUCLEOTIDE SEQUENCE</scope>
</reference>
<dbReference type="EMBL" id="BTGU01000006">
    <property type="protein sequence ID" value="GMN36315.1"/>
    <property type="molecule type" value="Genomic_DNA"/>
</dbReference>
<keyword evidence="1" id="KW-0547">Nucleotide-binding</keyword>
<dbReference type="AlphaFoldDB" id="A0AA87ZPZ2"/>
<name>A0AA87ZPZ2_FICCA</name>
<dbReference type="SUPFAM" id="SSF56112">
    <property type="entry name" value="Protein kinase-like (PK-like)"/>
    <property type="match status" value="1"/>
</dbReference>
<evidence type="ECO:0000259" key="3">
    <source>
        <dbReference type="PROSITE" id="PS50011"/>
    </source>
</evidence>
<organism evidence="4 5">
    <name type="scientific">Ficus carica</name>
    <name type="common">Common fig</name>
    <dbReference type="NCBI Taxonomy" id="3494"/>
    <lineage>
        <taxon>Eukaryota</taxon>
        <taxon>Viridiplantae</taxon>
        <taxon>Streptophyta</taxon>
        <taxon>Embryophyta</taxon>
        <taxon>Tracheophyta</taxon>
        <taxon>Spermatophyta</taxon>
        <taxon>Magnoliopsida</taxon>
        <taxon>eudicotyledons</taxon>
        <taxon>Gunneridae</taxon>
        <taxon>Pentapetalae</taxon>
        <taxon>rosids</taxon>
        <taxon>fabids</taxon>
        <taxon>Rosales</taxon>
        <taxon>Moraceae</taxon>
        <taxon>Ficeae</taxon>
        <taxon>Ficus</taxon>
    </lineage>
</organism>
<proteinExistence type="predicted"/>
<evidence type="ECO:0000313" key="5">
    <source>
        <dbReference type="Proteomes" id="UP001187192"/>
    </source>
</evidence>
<dbReference type="PANTHER" id="PTHR27005">
    <property type="entry name" value="WALL-ASSOCIATED RECEPTOR KINASE-LIKE 21"/>
    <property type="match status" value="1"/>
</dbReference>
<dbReference type="Gene3D" id="3.30.200.20">
    <property type="entry name" value="Phosphorylase Kinase, domain 1"/>
    <property type="match status" value="1"/>
</dbReference>
<dbReference type="GO" id="GO:0007166">
    <property type="term" value="P:cell surface receptor signaling pathway"/>
    <property type="evidence" value="ECO:0007669"/>
    <property type="project" value="InterPro"/>
</dbReference>